<evidence type="ECO:0000313" key="8">
    <source>
        <dbReference type="Proteomes" id="UP000087171"/>
    </source>
</evidence>
<dbReference type="PANTHER" id="PTHR47990">
    <property type="entry name" value="2-OXOGLUTARATE (2OG) AND FE(II)-DEPENDENT OXYGENASE SUPERFAMILY PROTEIN-RELATED"/>
    <property type="match status" value="1"/>
</dbReference>
<comment type="similarity">
    <text evidence="6">Belongs to the iron/ascorbate-dependent oxidoreductase family.</text>
</comment>
<dbReference type="InterPro" id="IPR026992">
    <property type="entry name" value="DIOX_N"/>
</dbReference>
<protein>
    <recommendedName>
        <fullName evidence="4">2-oxoglutarate-dependent dioxygenase DAO</fullName>
    </recommendedName>
    <alternativeName>
        <fullName evidence="5">Protein DIOXYGENASE FOR AUXIN OXIDATION</fullName>
    </alternativeName>
</protein>
<evidence type="ECO:0000256" key="1">
    <source>
        <dbReference type="ARBA" id="ARBA00022723"/>
    </source>
</evidence>
<dbReference type="PROSITE" id="PS51471">
    <property type="entry name" value="FE2OG_OXY"/>
    <property type="match status" value="1"/>
</dbReference>
<evidence type="ECO:0000313" key="9">
    <source>
        <dbReference type="RefSeq" id="XP_004504437.1"/>
    </source>
</evidence>
<proteinExistence type="inferred from homology"/>
<dbReference type="AlphaFoldDB" id="A0A1S2YHD4"/>
<keyword evidence="6" id="KW-0560">Oxidoreductase</keyword>
<accession>A0A1S2YHD4</accession>
<evidence type="ECO:0000256" key="4">
    <source>
        <dbReference type="ARBA" id="ARBA00074102"/>
    </source>
</evidence>
<dbReference type="eggNOG" id="KOG0143">
    <property type="taxonomic scope" value="Eukaryota"/>
</dbReference>
<dbReference type="Pfam" id="PF03171">
    <property type="entry name" value="2OG-FeII_Oxy"/>
    <property type="match status" value="1"/>
</dbReference>
<dbReference type="Pfam" id="PF14226">
    <property type="entry name" value="DIOX_N"/>
    <property type="match status" value="1"/>
</dbReference>
<feature type="domain" description="Fe2OG dioxygenase" evidence="7">
    <location>
        <begin position="167"/>
        <end position="268"/>
    </location>
</feature>
<keyword evidence="9 10" id="KW-0223">Dioxygenase</keyword>
<dbReference type="KEGG" id="cam:101505690"/>
<dbReference type="GeneID" id="101505690"/>
<dbReference type="InterPro" id="IPR027443">
    <property type="entry name" value="IPNS-like_sf"/>
</dbReference>
<dbReference type="KEGG" id="cam:101490307"/>
<gene>
    <name evidence="9" type="primary">LOC101490307</name>
    <name evidence="10" type="synonym">LOC101505690</name>
</gene>
<evidence type="ECO:0000259" key="7">
    <source>
        <dbReference type="PROSITE" id="PS51471"/>
    </source>
</evidence>
<name>A0A1S2YHD4_CICAR</name>
<evidence type="ECO:0000256" key="6">
    <source>
        <dbReference type="RuleBase" id="RU003682"/>
    </source>
</evidence>
<dbReference type="OrthoDB" id="288590at2759"/>
<dbReference type="InterPro" id="IPR050231">
    <property type="entry name" value="Iron_ascorbate_oxido_reductase"/>
</dbReference>
<dbReference type="SUPFAM" id="SSF51197">
    <property type="entry name" value="Clavaminate synthase-like"/>
    <property type="match status" value="1"/>
</dbReference>
<keyword evidence="1 6" id="KW-0479">Metal-binding</keyword>
<evidence type="ECO:0000256" key="5">
    <source>
        <dbReference type="ARBA" id="ARBA00076740"/>
    </source>
</evidence>
<dbReference type="FunFam" id="2.60.120.330:FF:000017">
    <property type="entry name" value="2-oxoglutarate-dependent dioxygenase DAO"/>
    <property type="match status" value="1"/>
</dbReference>
<dbReference type="GO" id="GO:0051213">
    <property type="term" value="F:dioxygenase activity"/>
    <property type="evidence" value="ECO:0007669"/>
    <property type="project" value="UniProtKB-KW"/>
</dbReference>
<dbReference type="STRING" id="3827.A0A1S2YHD4"/>
<evidence type="ECO:0000256" key="3">
    <source>
        <dbReference type="ARBA" id="ARBA00054658"/>
    </source>
</evidence>
<evidence type="ECO:0000256" key="2">
    <source>
        <dbReference type="ARBA" id="ARBA00023004"/>
    </source>
</evidence>
<dbReference type="Gene3D" id="2.60.120.330">
    <property type="entry name" value="B-lactam Antibiotic, Isopenicillin N Synthase, Chain"/>
    <property type="match status" value="1"/>
</dbReference>
<sequence>MTIESEIPILDLRRSSGVNLEEGSDGRKEMGNKVREAFETHGCFLIRCDEIPKELRAGLFGNIKSLFDLPEETKKKLYNPKPYRGYTSKSRVIPHSESFGIDNSPKADTTLEEFTNLMWPEGNPTFCEELRSMTSKARELSVLILKMLVESLGLPEQYKLDVEDLNNYNDTRVTRYQLPPDTKETEIALTLHTDKGTLALICENDVQGLQVLSKTGNYVDVKIPYDGFVVIVGDILKAWSNGRFQAAPHRVVTKGDKERLVFVLFSVPKQNMLIKGPSEFVDDDHPLRYRSFHYDEFVDYHYTTSTEESVLEKFAGI</sequence>
<dbReference type="GeneID" id="101490307"/>
<dbReference type="RefSeq" id="XP_004504437.1">
    <property type="nucleotide sequence ID" value="XM_004504380.3"/>
</dbReference>
<reference evidence="8" key="1">
    <citation type="journal article" date="2013" name="Nat. Biotechnol.">
        <title>Draft genome sequence of chickpea (Cicer arietinum) provides a resource for trait improvement.</title>
        <authorList>
            <person name="Varshney R.K."/>
            <person name="Song C."/>
            <person name="Saxena R.K."/>
            <person name="Azam S."/>
            <person name="Yu S."/>
            <person name="Sharpe A.G."/>
            <person name="Cannon S."/>
            <person name="Baek J."/>
            <person name="Rosen B.D."/>
            <person name="Tar'an B."/>
            <person name="Millan T."/>
            <person name="Zhang X."/>
            <person name="Ramsay L.D."/>
            <person name="Iwata A."/>
            <person name="Wang Y."/>
            <person name="Nelson W."/>
            <person name="Farmer A.D."/>
            <person name="Gaur P.M."/>
            <person name="Soderlund C."/>
            <person name="Penmetsa R.V."/>
            <person name="Xu C."/>
            <person name="Bharti A.K."/>
            <person name="He W."/>
            <person name="Winter P."/>
            <person name="Zhao S."/>
            <person name="Hane J.K."/>
            <person name="Carrasquilla-Garcia N."/>
            <person name="Condie J.A."/>
            <person name="Upadhyaya H.D."/>
            <person name="Luo M.C."/>
            <person name="Thudi M."/>
            <person name="Gowda C.L."/>
            <person name="Singh N.P."/>
            <person name="Lichtenzveig J."/>
            <person name="Gali K.K."/>
            <person name="Rubio J."/>
            <person name="Nadarajan N."/>
            <person name="Dolezel J."/>
            <person name="Bansal K.C."/>
            <person name="Xu X."/>
            <person name="Edwards D."/>
            <person name="Zhang G."/>
            <person name="Kahl G."/>
            <person name="Gil J."/>
            <person name="Singh K.B."/>
            <person name="Datta S.K."/>
            <person name="Jackson S.A."/>
            <person name="Wang J."/>
            <person name="Cook D.R."/>
        </authorList>
    </citation>
    <scope>NUCLEOTIDE SEQUENCE [LARGE SCALE GENOMIC DNA]</scope>
    <source>
        <strain evidence="8">cv. CDC Frontier</strain>
    </source>
</reference>
<reference evidence="9 10" key="2">
    <citation type="submission" date="2023-09" db="UniProtKB">
        <authorList>
            <consortium name="RefSeq"/>
        </authorList>
    </citation>
    <scope>IDENTIFICATION</scope>
    <source>
        <tissue evidence="9 10">Etiolated seedlings</tissue>
    </source>
</reference>
<dbReference type="GO" id="GO:0046872">
    <property type="term" value="F:metal ion binding"/>
    <property type="evidence" value="ECO:0007669"/>
    <property type="project" value="UniProtKB-KW"/>
</dbReference>
<comment type="function">
    <text evidence="3">2-oxoglutarate-dependent dioxygenase essential for auxin catabolism and maintenance of auxin homeostasis in reproductive organs. Catalyzes the irreversible oxidation of indole-3-acetic acid (IAA) to the biologically inactive 2-oxoindole-3-acetic acid (OxIAA).</text>
</comment>
<keyword evidence="8" id="KW-1185">Reference proteome</keyword>
<organism evidence="9">
    <name type="scientific">Cicer arietinum</name>
    <name type="common">Chickpea</name>
    <name type="synonym">Garbanzo</name>
    <dbReference type="NCBI Taxonomy" id="3827"/>
    <lineage>
        <taxon>Eukaryota</taxon>
        <taxon>Viridiplantae</taxon>
        <taxon>Streptophyta</taxon>
        <taxon>Embryophyta</taxon>
        <taxon>Tracheophyta</taxon>
        <taxon>Spermatophyta</taxon>
        <taxon>Magnoliopsida</taxon>
        <taxon>eudicotyledons</taxon>
        <taxon>Gunneridae</taxon>
        <taxon>Pentapetalae</taxon>
        <taxon>rosids</taxon>
        <taxon>fabids</taxon>
        <taxon>Fabales</taxon>
        <taxon>Fabaceae</taxon>
        <taxon>Papilionoideae</taxon>
        <taxon>50 kb inversion clade</taxon>
        <taxon>NPAAA clade</taxon>
        <taxon>Hologalegina</taxon>
        <taxon>IRL clade</taxon>
        <taxon>Cicereae</taxon>
        <taxon>Cicer</taxon>
    </lineage>
</organism>
<dbReference type="InterPro" id="IPR005123">
    <property type="entry name" value="Oxoglu/Fe-dep_dioxygenase_dom"/>
</dbReference>
<dbReference type="RefSeq" id="XP_004504488.1">
    <property type="nucleotide sequence ID" value="XM_004504431.3"/>
</dbReference>
<dbReference type="InterPro" id="IPR044861">
    <property type="entry name" value="IPNS-like_FE2OG_OXY"/>
</dbReference>
<evidence type="ECO:0000313" key="10">
    <source>
        <dbReference type="RefSeq" id="XP_004504488.1"/>
    </source>
</evidence>
<dbReference type="PaxDb" id="3827-XP_004504437.1"/>
<keyword evidence="2 6" id="KW-0408">Iron</keyword>
<dbReference type="Proteomes" id="UP000087171">
    <property type="component" value="Chromosome Ca6"/>
</dbReference>